<dbReference type="Proteomes" id="UP000069272">
    <property type="component" value="Chromosome 2R"/>
</dbReference>
<evidence type="ECO:0000313" key="1">
    <source>
        <dbReference type="EnsemblMetazoa" id="AALB014829-PA"/>
    </source>
</evidence>
<reference evidence="1 2" key="1">
    <citation type="journal article" date="2017" name="G3 (Bethesda)">
        <title>The Physical Genome Mapping of Anopheles albimanus Corrected Scaffold Misassemblies and Identified Interarm Rearrangements in Genus Anopheles.</title>
        <authorList>
            <person name="Artemov G.N."/>
            <person name="Peery A.N."/>
            <person name="Jiang X."/>
            <person name="Tu Z."/>
            <person name="Stegniy V.N."/>
            <person name="Sharakhova M.V."/>
            <person name="Sharakhov I.V."/>
        </authorList>
    </citation>
    <scope>NUCLEOTIDE SEQUENCE [LARGE SCALE GENOMIC DNA]</scope>
    <source>
        <strain evidence="1 2">ALBI9_A</strain>
    </source>
</reference>
<proteinExistence type="predicted"/>
<evidence type="ECO:0000313" key="2">
    <source>
        <dbReference type="Proteomes" id="UP000069272"/>
    </source>
</evidence>
<reference evidence="1" key="2">
    <citation type="submission" date="2022-08" db="UniProtKB">
        <authorList>
            <consortium name="EnsemblMetazoa"/>
        </authorList>
    </citation>
    <scope>IDENTIFICATION</scope>
    <source>
        <strain evidence="1">STECLA/ALBI9_A</strain>
    </source>
</reference>
<dbReference type="AlphaFoldDB" id="A0A182FZ04"/>
<name>A0A182FZ04_ANOAL</name>
<organism evidence="1 2">
    <name type="scientific">Anopheles albimanus</name>
    <name type="common">New world malaria mosquito</name>
    <dbReference type="NCBI Taxonomy" id="7167"/>
    <lineage>
        <taxon>Eukaryota</taxon>
        <taxon>Metazoa</taxon>
        <taxon>Ecdysozoa</taxon>
        <taxon>Arthropoda</taxon>
        <taxon>Hexapoda</taxon>
        <taxon>Insecta</taxon>
        <taxon>Pterygota</taxon>
        <taxon>Neoptera</taxon>
        <taxon>Endopterygota</taxon>
        <taxon>Diptera</taxon>
        <taxon>Nematocera</taxon>
        <taxon>Culicoidea</taxon>
        <taxon>Culicidae</taxon>
        <taxon>Anophelinae</taxon>
        <taxon>Anopheles</taxon>
    </lineage>
</organism>
<dbReference type="VEuPathDB" id="VectorBase:AALB014829"/>
<keyword evidence="2" id="KW-1185">Reference proteome</keyword>
<dbReference type="EnsemblMetazoa" id="AALB014829-RA">
    <property type="protein sequence ID" value="AALB014829-PA"/>
    <property type="gene ID" value="AALB014829"/>
</dbReference>
<protein>
    <submittedName>
        <fullName evidence="1">Uncharacterized protein</fullName>
    </submittedName>
</protein>
<sequence>SVCNCRCNDRTGRSLLNFRHSRSAIVASPGLIVSGRCLHLRSLKYLQQEAVECFAGLLIGIPPIRCIGHRLRSSVSIRRWHRLTASVDRVSATLLPGWHSIVGVVSGSLPSVPALQRVLIGVPV</sequence>
<accession>A0A182FZ04</accession>